<proteinExistence type="predicted"/>
<accession>A0A8S5T6T3</accession>
<evidence type="ECO:0000313" key="1">
    <source>
        <dbReference type="EMBL" id="DAF58953.1"/>
    </source>
</evidence>
<name>A0A8S5T6T3_9CAUD</name>
<dbReference type="EMBL" id="BK032759">
    <property type="protein sequence ID" value="DAF58953.1"/>
    <property type="molecule type" value="Genomic_DNA"/>
</dbReference>
<sequence length="65" mass="7414">MTLTEEQRAEKLSNLYKQYTETMKYTQEQYGTAFKDLTVNQEAVSKHYGTTLVETTSSTALQVNA</sequence>
<protein>
    <submittedName>
        <fullName evidence="1">Uncharacterized protein</fullName>
    </submittedName>
</protein>
<reference evidence="1" key="1">
    <citation type="journal article" date="2021" name="Proc. Natl. Acad. Sci. U.S.A.">
        <title>A Catalog of Tens of Thousands of Viruses from Human Metagenomes Reveals Hidden Associations with Chronic Diseases.</title>
        <authorList>
            <person name="Tisza M.J."/>
            <person name="Buck C.B."/>
        </authorList>
    </citation>
    <scope>NUCLEOTIDE SEQUENCE</scope>
    <source>
        <strain evidence="1">CtxMM9</strain>
    </source>
</reference>
<organism evidence="1">
    <name type="scientific">Siphoviridae sp. ctxMM9</name>
    <dbReference type="NCBI Taxonomy" id="2827973"/>
    <lineage>
        <taxon>Viruses</taxon>
        <taxon>Duplodnaviria</taxon>
        <taxon>Heunggongvirae</taxon>
        <taxon>Uroviricota</taxon>
        <taxon>Caudoviricetes</taxon>
    </lineage>
</organism>